<dbReference type="SUPFAM" id="SSF48452">
    <property type="entry name" value="TPR-like"/>
    <property type="match status" value="1"/>
</dbReference>
<dbReference type="OrthoDB" id="414774at2759"/>
<dbReference type="PANTHER" id="PTHR45588:SF1">
    <property type="entry name" value="WW DOMAIN-CONTAINING PROTEIN"/>
    <property type="match status" value="1"/>
</dbReference>
<keyword evidence="3" id="KW-1185">Reference proteome</keyword>
<gene>
    <name evidence="1" type="ORF">I303_04880</name>
    <name evidence="2" type="ORF">I303_104141</name>
</gene>
<dbReference type="PANTHER" id="PTHR45588">
    <property type="entry name" value="TPR DOMAIN-CONTAINING PROTEIN"/>
    <property type="match status" value="1"/>
</dbReference>
<dbReference type="Gene3D" id="1.25.40.10">
    <property type="entry name" value="Tetratricopeptide repeat domain"/>
    <property type="match status" value="1"/>
</dbReference>
<evidence type="ECO:0008006" key="4">
    <source>
        <dbReference type="Google" id="ProtNLM"/>
    </source>
</evidence>
<sequence>MLLSIPTPLPPSREYYDLGTYSRPITTVSPDAQIWFDRGLNWCYAFNHTEGLKCFLQAIAHDPVCAMAYWGIAYAAGPNYNKAWGLFDPKDLSRTMKLCFESSRKAEELFGPTTAGTPIERQLISAMCSRYPFDHEAKDYDTINVEYDRAMHKVYDSFPGDLDVMTLYVDAKMHIAQRKMFDIHSGLPVETSPVYDIQHLFRIAMQHPDAKIHPGILHFSIHFWEMSATPDIALPGANHLRGLVPDAGHLHHMPSHLDVLKGDYQNAVASNAAAVIADNKYLAKEGAKNMYSFYRLHNYHSLIYAAMLSGQSKIALDALDPMESSLTEDVLRVENPPLADWLEFFLSVRVHVYIRFGMWKELKALTLPLDKALYCVTTVMTHYGKAIAYAATGEIVHAETQRRLYLAAKKLVPETRRDYPNRIVDILEVASAMLNGEIEYRKGNFEKAFASLRSAICLDDGLRYTEPWGWMIPTRHAYAALSLEQGLVDQAAAAYAEDLGLQGHLTRAHQHPNTIWSLLGYHECLRKSGRTKEAEQIKQRLDAASHIADVEIRSSCFCRTGAMEVDRISRCADGKSCT</sequence>
<name>A0A1A6A664_9TREE</name>
<dbReference type="KEGG" id="kdj:28968579"/>
<dbReference type="STRING" id="1296121.A0A1A6A664"/>
<protein>
    <recommendedName>
        <fullName evidence="4">TPR domain-containing protein</fullName>
    </recommendedName>
</protein>
<dbReference type="AlphaFoldDB" id="A0A1A6A664"/>
<reference evidence="2" key="2">
    <citation type="submission" date="2013-07" db="EMBL/GenBank/DDBJ databases">
        <authorList>
            <consortium name="The Broad Institute Genome Sequencing Platform"/>
            <person name="Cuomo C."/>
            <person name="Litvintseva A."/>
            <person name="Chen Y."/>
            <person name="Heitman J."/>
            <person name="Sun S."/>
            <person name="Springer D."/>
            <person name="Dromer F."/>
            <person name="Young S.K."/>
            <person name="Zeng Q."/>
            <person name="Gargeya S."/>
            <person name="Fitzgerald M."/>
            <person name="Abouelleil A."/>
            <person name="Alvarado L."/>
            <person name="Berlin A.M."/>
            <person name="Chapman S.B."/>
            <person name="Dewar J."/>
            <person name="Goldberg J."/>
            <person name="Griggs A."/>
            <person name="Gujja S."/>
            <person name="Hansen M."/>
            <person name="Howarth C."/>
            <person name="Imamovic A."/>
            <person name="Larimer J."/>
            <person name="McCowan C."/>
            <person name="Murphy C."/>
            <person name="Pearson M."/>
            <person name="Priest M."/>
            <person name="Roberts A."/>
            <person name="Saif S."/>
            <person name="Shea T."/>
            <person name="Sykes S."/>
            <person name="Wortman J."/>
            <person name="Nusbaum C."/>
            <person name="Birren B."/>
        </authorList>
    </citation>
    <scope>NUCLEOTIDE SEQUENCE</scope>
    <source>
        <strain evidence="2">CBS 10117</strain>
    </source>
</reference>
<dbReference type="VEuPathDB" id="FungiDB:I303_04880"/>
<dbReference type="RefSeq" id="XP_018263386.1">
    <property type="nucleotide sequence ID" value="XM_018408175.1"/>
</dbReference>
<evidence type="ECO:0000313" key="3">
    <source>
        <dbReference type="Proteomes" id="UP000078595"/>
    </source>
</evidence>
<evidence type="ECO:0000313" key="2">
    <source>
        <dbReference type="EMBL" id="WWC61557.1"/>
    </source>
</evidence>
<dbReference type="EMBL" id="CP144534">
    <property type="protein sequence ID" value="WWC61557.1"/>
    <property type="molecule type" value="Genomic_DNA"/>
</dbReference>
<reference evidence="2" key="3">
    <citation type="submission" date="2024-02" db="EMBL/GenBank/DDBJ databases">
        <title>Comparative genomics of Cryptococcus and Kwoniella reveals pathogenesis evolution and contrasting modes of karyotype evolution via chromosome fusion or intercentromeric recombination.</title>
        <authorList>
            <person name="Coelho M.A."/>
            <person name="David-Palma M."/>
            <person name="Shea T."/>
            <person name="Bowers K."/>
            <person name="McGinley-Smith S."/>
            <person name="Mohammad A.W."/>
            <person name="Gnirke A."/>
            <person name="Yurkov A.M."/>
            <person name="Nowrousian M."/>
            <person name="Sun S."/>
            <person name="Cuomo C.A."/>
            <person name="Heitman J."/>
        </authorList>
    </citation>
    <scope>NUCLEOTIDE SEQUENCE</scope>
    <source>
        <strain evidence="2">CBS 10117</strain>
    </source>
</reference>
<proteinExistence type="predicted"/>
<accession>A0A1A6A664</accession>
<dbReference type="Proteomes" id="UP000078595">
    <property type="component" value="Chromosome 5"/>
</dbReference>
<reference evidence="1" key="1">
    <citation type="submission" date="2013-07" db="EMBL/GenBank/DDBJ databases">
        <title>The Genome Sequence of Cryptococcus dejecticola CBS10117.</title>
        <authorList>
            <consortium name="The Broad Institute Genome Sequencing Platform"/>
            <person name="Cuomo C."/>
            <person name="Litvintseva A."/>
            <person name="Chen Y."/>
            <person name="Heitman J."/>
            <person name="Sun S."/>
            <person name="Springer D."/>
            <person name="Dromer F."/>
            <person name="Young S.K."/>
            <person name="Zeng Q."/>
            <person name="Gargeya S."/>
            <person name="Fitzgerald M."/>
            <person name="Abouelleil A."/>
            <person name="Alvarado L."/>
            <person name="Berlin A.M."/>
            <person name="Chapman S.B."/>
            <person name="Dewar J."/>
            <person name="Goldberg J."/>
            <person name="Griggs A."/>
            <person name="Gujja S."/>
            <person name="Hansen M."/>
            <person name="Howarth C."/>
            <person name="Imamovic A."/>
            <person name="Larimer J."/>
            <person name="McCowan C."/>
            <person name="Murphy C."/>
            <person name="Pearson M."/>
            <person name="Priest M."/>
            <person name="Roberts A."/>
            <person name="Saif S."/>
            <person name="Shea T."/>
            <person name="Sykes S."/>
            <person name="Wortman J."/>
            <person name="Nusbaum C."/>
            <person name="Birren B."/>
        </authorList>
    </citation>
    <scope>NUCLEOTIDE SEQUENCE [LARGE SCALE GENOMIC DNA]</scope>
    <source>
        <strain evidence="1">CBS 10117</strain>
    </source>
</reference>
<dbReference type="EMBL" id="KI894031">
    <property type="protein sequence ID" value="OBR85544.1"/>
    <property type="molecule type" value="Genomic_DNA"/>
</dbReference>
<evidence type="ECO:0000313" key="1">
    <source>
        <dbReference type="EMBL" id="OBR85544.1"/>
    </source>
</evidence>
<organism evidence="1">
    <name type="scientific">Kwoniella dejecticola CBS 10117</name>
    <dbReference type="NCBI Taxonomy" id="1296121"/>
    <lineage>
        <taxon>Eukaryota</taxon>
        <taxon>Fungi</taxon>
        <taxon>Dikarya</taxon>
        <taxon>Basidiomycota</taxon>
        <taxon>Agaricomycotina</taxon>
        <taxon>Tremellomycetes</taxon>
        <taxon>Tremellales</taxon>
        <taxon>Cryptococcaceae</taxon>
        <taxon>Kwoniella</taxon>
    </lineage>
</organism>
<dbReference type="InterPro" id="IPR011990">
    <property type="entry name" value="TPR-like_helical_dom_sf"/>
</dbReference>
<dbReference type="GeneID" id="28968579"/>